<dbReference type="InterPro" id="IPR000109">
    <property type="entry name" value="POT_fam"/>
</dbReference>
<feature type="transmembrane region" description="Helical" evidence="7">
    <location>
        <begin position="798"/>
        <end position="818"/>
    </location>
</feature>
<dbReference type="GO" id="GO:0022857">
    <property type="term" value="F:transmembrane transporter activity"/>
    <property type="evidence" value="ECO:0007669"/>
    <property type="project" value="InterPro"/>
</dbReference>
<feature type="compositionally biased region" description="Low complexity" evidence="6">
    <location>
        <begin position="197"/>
        <end position="209"/>
    </location>
</feature>
<evidence type="ECO:0000256" key="4">
    <source>
        <dbReference type="ARBA" id="ARBA00022989"/>
    </source>
</evidence>
<feature type="compositionally biased region" description="Low complexity" evidence="6">
    <location>
        <begin position="144"/>
        <end position="174"/>
    </location>
</feature>
<accession>A0AAV5C8Y8</accession>
<keyword evidence="5 7" id="KW-0472">Membrane</keyword>
<gene>
    <name evidence="8" type="primary">ga11205</name>
    <name evidence="8" type="ORF">PR202_ga11205</name>
</gene>
<evidence type="ECO:0000256" key="7">
    <source>
        <dbReference type="SAM" id="Phobius"/>
    </source>
</evidence>
<comment type="caution">
    <text evidence="8">The sequence shown here is derived from an EMBL/GenBank/DDBJ whole genome shotgun (WGS) entry which is preliminary data.</text>
</comment>
<keyword evidence="4 7" id="KW-1133">Transmembrane helix</keyword>
<comment type="similarity">
    <text evidence="2">Belongs to the major facilitator superfamily. Proton-dependent oligopeptide transporter (POT/PTR) (TC 2.A.17) family.</text>
</comment>
<feature type="transmembrane region" description="Helical" evidence="7">
    <location>
        <begin position="673"/>
        <end position="695"/>
    </location>
</feature>
<feature type="transmembrane region" description="Helical" evidence="7">
    <location>
        <begin position="326"/>
        <end position="351"/>
    </location>
</feature>
<feature type="transmembrane region" description="Helical" evidence="7">
    <location>
        <begin position="838"/>
        <end position="859"/>
    </location>
</feature>
<evidence type="ECO:0000256" key="1">
    <source>
        <dbReference type="ARBA" id="ARBA00004141"/>
    </source>
</evidence>
<sequence length="872" mass="94175">MGNSHPHMSYDSLNANGGHANYPYYCSNSQPQMSYDGQSANGGRANYPYYLGNFQPQTGQNHQNTETNRTTINNEKLNNGAVASVKKEQGGEQKACGAGKSKQVDEEHHRRDHNSNVDGASVKKEQKAGRAEKTDVGHTSIMGTRTTTSSGSGTRTSTTQTATTAATKAPAPTSIKLMGNRPTSPALTSTKPTRNKPTVPAATTGTTAPRRPCEYETYEEISYEEEEEVVDGGGIRYKHKTYEEICYEVEEEVVGGGGGELERNPKKTRPGVSMEAMLEKLKTWYQTFRNSTMEENGPQEPLLCAHLGVDHESPQQPSGSRKEGGWITFPFLGGLGLATNGVMTNLVVYLIQEYNVPSVDAAQIANIVNGCLSLGPVIGAVVADAFFGCYPVVAVSMAFSVLSLVVFTLTAGLHSLRPAPCKQPSGSGSPCSPASAGQMAALYTGIFLLCVSAAGSRFNQATMGADQFDSPADRDVLFNWFFILLYSSSVLSSTAITYVQDTVSWTLGFGIAAAASVVGLAGLLLGSPYYRRPAVRCSPFTGLARVVVAAARKRNINVTTSSGESMMRFYYGGRTGDGDGYTINDTNNIYPTDCFRFLNRAALITDDDIITTEKGSVARPWRICTVQQVEDFKAVLRIVPLWSASIFLSVAISAQINFTILQALSMDRAIHRFTVPAASLNVSCLLAAVIFIGLLDRAILPLLRRLTGHTPTPLQLIGAGHVITVVSMAASAVIERQRLATVHAAGQQGNPAWVSPMSAMWLVLPFALTGAGEALHFPGQISLYYQEFPPSLKNTSTGMVAMIIALGFYLGSALIGVVQHTTSWLPDNMNASRMENLYWLLTVLLAINFGYYLTCARFYKYQNTSRFVDSCY</sequence>
<feature type="transmembrane region" description="Helical" evidence="7">
    <location>
        <begin position="476"/>
        <end position="499"/>
    </location>
</feature>
<dbReference type="Pfam" id="PF00854">
    <property type="entry name" value="PTR2"/>
    <property type="match status" value="1"/>
</dbReference>
<evidence type="ECO:0000256" key="6">
    <source>
        <dbReference type="SAM" id="MobiDB-lite"/>
    </source>
</evidence>
<dbReference type="EMBL" id="BQKI01000005">
    <property type="protein sequence ID" value="GJM94550.1"/>
    <property type="molecule type" value="Genomic_DNA"/>
</dbReference>
<reference evidence="8" key="1">
    <citation type="journal article" date="2018" name="DNA Res.">
        <title>Multiple hybrid de novo genome assembly of finger millet, an orphan allotetraploid crop.</title>
        <authorList>
            <person name="Hatakeyama M."/>
            <person name="Aluri S."/>
            <person name="Balachadran M.T."/>
            <person name="Sivarajan S.R."/>
            <person name="Patrignani A."/>
            <person name="Gruter S."/>
            <person name="Poveda L."/>
            <person name="Shimizu-Inatsugi R."/>
            <person name="Baeten J."/>
            <person name="Francoijs K.J."/>
            <person name="Nataraja K.N."/>
            <person name="Reddy Y.A.N."/>
            <person name="Phadnis S."/>
            <person name="Ravikumar R.L."/>
            <person name="Schlapbach R."/>
            <person name="Sreeman S.M."/>
            <person name="Shimizu K.K."/>
        </authorList>
    </citation>
    <scope>NUCLEOTIDE SEQUENCE</scope>
</reference>
<evidence type="ECO:0000256" key="3">
    <source>
        <dbReference type="ARBA" id="ARBA00022692"/>
    </source>
</evidence>
<feature type="transmembrane region" description="Helical" evidence="7">
    <location>
        <begin position="641"/>
        <end position="661"/>
    </location>
</feature>
<protein>
    <submittedName>
        <fullName evidence="8">Uncharacterized protein</fullName>
    </submittedName>
</protein>
<dbReference type="PANTHER" id="PTHR11654">
    <property type="entry name" value="OLIGOPEPTIDE TRANSPORTER-RELATED"/>
    <property type="match status" value="1"/>
</dbReference>
<dbReference type="Proteomes" id="UP001054889">
    <property type="component" value="Unassembled WGS sequence"/>
</dbReference>
<dbReference type="Gene3D" id="1.20.1250.20">
    <property type="entry name" value="MFS general substrate transporter like domains"/>
    <property type="match status" value="1"/>
</dbReference>
<evidence type="ECO:0000313" key="9">
    <source>
        <dbReference type="Proteomes" id="UP001054889"/>
    </source>
</evidence>
<feature type="transmembrane region" description="Helical" evidence="7">
    <location>
        <begin position="390"/>
        <end position="416"/>
    </location>
</feature>
<feature type="transmembrane region" description="Helical" evidence="7">
    <location>
        <begin position="505"/>
        <end position="526"/>
    </location>
</feature>
<evidence type="ECO:0000256" key="5">
    <source>
        <dbReference type="ARBA" id="ARBA00023136"/>
    </source>
</evidence>
<organism evidence="8 9">
    <name type="scientific">Eleusine coracana subsp. coracana</name>
    <dbReference type="NCBI Taxonomy" id="191504"/>
    <lineage>
        <taxon>Eukaryota</taxon>
        <taxon>Viridiplantae</taxon>
        <taxon>Streptophyta</taxon>
        <taxon>Embryophyta</taxon>
        <taxon>Tracheophyta</taxon>
        <taxon>Spermatophyta</taxon>
        <taxon>Magnoliopsida</taxon>
        <taxon>Liliopsida</taxon>
        <taxon>Poales</taxon>
        <taxon>Poaceae</taxon>
        <taxon>PACMAD clade</taxon>
        <taxon>Chloridoideae</taxon>
        <taxon>Cynodonteae</taxon>
        <taxon>Eleusininae</taxon>
        <taxon>Eleusine</taxon>
    </lineage>
</organism>
<name>A0AAV5C8Y8_ELECO</name>
<comment type="subcellular location">
    <subcellularLocation>
        <location evidence="1">Membrane</location>
        <topology evidence="1">Multi-pass membrane protein</topology>
    </subcellularLocation>
</comment>
<proteinExistence type="inferred from homology"/>
<feature type="transmembrane region" description="Helical" evidence="7">
    <location>
        <begin position="436"/>
        <end position="455"/>
    </location>
</feature>
<dbReference type="InterPro" id="IPR036259">
    <property type="entry name" value="MFS_trans_sf"/>
</dbReference>
<dbReference type="SUPFAM" id="SSF103473">
    <property type="entry name" value="MFS general substrate transporter"/>
    <property type="match status" value="1"/>
</dbReference>
<feature type="compositionally biased region" description="Polar residues" evidence="6">
    <location>
        <begin position="181"/>
        <end position="196"/>
    </location>
</feature>
<reference evidence="8" key="2">
    <citation type="submission" date="2021-12" db="EMBL/GenBank/DDBJ databases">
        <title>Resequencing data analysis of finger millet.</title>
        <authorList>
            <person name="Hatakeyama M."/>
            <person name="Aluri S."/>
            <person name="Balachadran M.T."/>
            <person name="Sivarajan S.R."/>
            <person name="Poveda L."/>
            <person name="Shimizu-Inatsugi R."/>
            <person name="Schlapbach R."/>
            <person name="Sreeman S.M."/>
            <person name="Shimizu K.K."/>
        </authorList>
    </citation>
    <scope>NUCLEOTIDE SEQUENCE</scope>
</reference>
<dbReference type="GO" id="GO:0016020">
    <property type="term" value="C:membrane"/>
    <property type="evidence" value="ECO:0007669"/>
    <property type="project" value="UniProtKB-SubCell"/>
</dbReference>
<feature type="transmembrane region" description="Helical" evidence="7">
    <location>
        <begin position="363"/>
        <end position="383"/>
    </location>
</feature>
<feature type="compositionally biased region" description="Basic and acidic residues" evidence="6">
    <location>
        <begin position="102"/>
        <end position="136"/>
    </location>
</feature>
<keyword evidence="9" id="KW-1185">Reference proteome</keyword>
<keyword evidence="3 7" id="KW-0812">Transmembrane</keyword>
<feature type="region of interest" description="Disordered" evidence="6">
    <location>
        <begin position="85"/>
        <end position="209"/>
    </location>
</feature>
<evidence type="ECO:0000313" key="8">
    <source>
        <dbReference type="EMBL" id="GJM94550.1"/>
    </source>
</evidence>
<evidence type="ECO:0000256" key="2">
    <source>
        <dbReference type="ARBA" id="ARBA00005982"/>
    </source>
</evidence>
<dbReference type="AlphaFoldDB" id="A0AAV5C8Y8"/>